<proteinExistence type="predicted"/>
<feature type="region of interest" description="Disordered" evidence="1">
    <location>
        <begin position="1"/>
        <end position="61"/>
    </location>
</feature>
<accession>A0A0M9XA07</accession>
<reference evidence="2 3" key="1">
    <citation type="submission" date="2015-07" db="EMBL/GenBank/DDBJ databases">
        <authorList>
            <person name="Noorani M."/>
        </authorList>
    </citation>
    <scope>NUCLEOTIDE SEQUENCE [LARGE SCALE GENOMIC DNA]</scope>
    <source>
        <strain evidence="2 3">NRRL B-24567</strain>
    </source>
</reference>
<name>A0A0M9XA07_9ACTN</name>
<keyword evidence="3" id="KW-1185">Reference proteome</keyword>
<feature type="compositionally biased region" description="Basic and acidic residues" evidence="1">
    <location>
        <begin position="1"/>
        <end position="27"/>
    </location>
</feature>
<dbReference type="Proteomes" id="UP000037773">
    <property type="component" value="Unassembled WGS sequence"/>
</dbReference>
<comment type="caution">
    <text evidence="2">The sequence shown here is derived from an EMBL/GenBank/DDBJ whole genome shotgun (WGS) entry which is preliminary data.</text>
</comment>
<dbReference type="AlphaFoldDB" id="A0A0M9XA07"/>
<dbReference type="EMBL" id="LGCN01000074">
    <property type="protein sequence ID" value="KOT42678.1"/>
    <property type="molecule type" value="Genomic_DNA"/>
</dbReference>
<evidence type="ECO:0000256" key="1">
    <source>
        <dbReference type="SAM" id="MobiDB-lite"/>
    </source>
</evidence>
<sequence length="61" mass="6450">MEPDDRVRSVGDERPAVGLRDQGDRPARAGPDLLARGARVRDLVDGTTPTGAVPSPRSASR</sequence>
<organism evidence="2 3">
    <name type="scientific">Streptomyces caelestis</name>
    <dbReference type="NCBI Taxonomy" id="36816"/>
    <lineage>
        <taxon>Bacteria</taxon>
        <taxon>Bacillati</taxon>
        <taxon>Actinomycetota</taxon>
        <taxon>Actinomycetes</taxon>
        <taxon>Kitasatosporales</taxon>
        <taxon>Streptomycetaceae</taxon>
        <taxon>Streptomyces</taxon>
    </lineage>
</organism>
<dbReference type="PATRIC" id="fig|36816.3.peg.1671"/>
<gene>
    <name evidence="2" type="ORF">ADK41_07765</name>
</gene>
<evidence type="ECO:0000313" key="2">
    <source>
        <dbReference type="EMBL" id="KOT42678.1"/>
    </source>
</evidence>
<evidence type="ECO:0000313" key="3">
    <source>
        <dbReference type="Proteomes" id="UP000037773"/>
    </source>
</evidence>
<protein>
    <submittedName>
        <fullName evidence="2">Uncharacterized protein</fullName>
    </submittedName>
</protein>